<organism evidence="7 8">
    <name type="scientific">Sulfurimonas denitrificans (strain ATCC 33889 / DSM 1251)</name>
    <name type="common">Thiomicrospira denitrificans (strain ATCC 33889 / DSM 1251)</name>
    <dbReference type="NCBI Taxonomy" id="326298"/>
    <lineage>
        <taxon>Bacteria</taxon>
        <taxon>Pseudomonadati</taxon>
        <taxon>Campylobacterota</taxon>
        <taxon>Epsilonproteobacteria</taxon>
        <taxon>Campylobacterales</taxon>
        <taxon>Sulfurimonadaceae</taxon>
        <taxon>Sulfurimonas</taxon>
    </lineage>
</organism>
<gene>
    <name evidence="7" type="ordered locus">Suden_1813</name>
</gene>
<dbReference type="InterPro" id="IPR037138">
    <property type="entry name" value="His_deacetylse_dom_sf"/>
</dbReference>
<accession>Q30PJ4</accession>
<evidence type="ECO:0000256" key="4">
    <source>
        <dbReference type="ARBA" id="ARBA00022801"/>
    </source>
</evidence>
<keyword evidence="4" id="KW-0378">Hydrolase</keyword>
<evidence type="ECO:0000313" key="7">
    <source>
        <dbReference type="EMBL" id="ABB45087.1"/>
    </source>
</evidence>
<name>Q30PJ4_SULDN</name>
<keyword evidence="5" id="KW-0862">Zinc</keyword>
<dbReference type="KEGG" id="tdn:Suden_1813"/>
<dbReference type="InterPro" id="IPR000286">
    <property type="entry name" value="HDACs"/>
</dbReference>
<keyword evidence="3" id="KW-0479">Metal-binding</keyword>
<dbReference type="InterPro" id="IPR023801">
    <property type="entry name" value="His_deacetylse_dom"/>
</dbReference>
<dbReference type="Pfam" id="PF00850">
    <property type="entry name" value="Hist_deacetyl"/>
    <property type="match status" value="1"/>
</dbReference>
<evidence type="ECO:0000256" key="3">
    <source>
        <dbReference type="ARBA" id="ARBA00022723"/>
    </source>
</evidence>
<dbReference type="AlphaFoldDB" id="Q30PJ4"/>
<dbReference type="PROSITE" id="PS51186">
    <property type="entry name" value="GNAT"/>
    <property type="match status" value="1"/>
</dbReference>
<feature type="domain" description="N-acetyltransferase" evidence="6">
    <location>
        <begin position="9"/>
        <end position="203"/>
    </location>
</feature>
<dbReference type="InterPro" id="IPR000182">
    <property type="entry name" value="GNAT_dom"/>
</dbReference>
<dbReference type="GO" id="GO:0016787">
    <property type="term" value="F:hydrolase activity"/>
    <property type="evidence" value="ECO:0007669"/>
    <property type="project" value="UniProtKB-KW"/>
</dbReference>
<evidence type="ECO:0000256" key="5">
    <source>
        <dbReference type="ARBA" id="ARBA00022833"/>
    </source>
</evidence>
<evidence type="ECO:0000256" key="1">
    <source>
        <dbReference type="ARBA" id="ARBA00001947"/>
    </source>
</evidence>
<dbReference type="PANTHER" id="PTHR10625">
    <property type="entry name" value="HISTONE DEACETYLASE HDAC1-RELATED"/>
    <property type="match status" value="1"/>
</dbReference>
<protein>
    <submittedName>
        <fullName evidence="7">Histone deacetylase superfamily</fullName>
    </submittedName>
</protein>
<dbReference type="Pfam" id="PF00583">
    <property type="entry name" value="Acetyltransf_1"/>
    <property type="match status" value="1"/>
</dbReference>
<proteinExistence type="inferred from homology"/>
<dbReference type="SUPFAM" id="SSF52768">
    <property type="entry name" value="Arginase/deacetylase"/>
    <property type="match status" value="1"/>
</dbReference>
<sequence>MFRIRKILDNTSISNRDTIEQVREILKKQFPSARKEELVKISLQLNDPMKYNYRSILFVVENSLGKVKAFAMLLHMPDIKIAYLELISTAPGKTGGGIGSALYEYIREECLLLGVRGLFFECAVDDSTIISDETILKQNIARMKFYERYGVYPIINNIYASPVNVGDQDLYYLMMDTLGQEKPIDLKLGHKIVRAILERKYGDLISKSQISEVVRSFKDEYFICRAPKYIRKPVTSKVALKEREKIILVVNEGHDIHHVQELGYVEAPVRIPIILEALDKTGLFLRIQPKHVSDKLLKQVHLGAYVDYLRRACEIIEPGKSIYPIVFPLRNMARPPKDIELQVGYYALDTFTPLNANAYKAARGAVDCAVTAADAVINGTHIAYALVRPPGHHAERRTLGGFCYFNSAAVAAHHLSSFGKVAVLDVDFHHGNGTQDIFYERRDVLTISIHGDPKFAYPHFAGFKDECGEKEGEGFNINYPLAQNTTPEQYRRTLISALKQISKFTPSYLVICLGLDTAKSDPTGTWSNEAKDFKEMGRLIGALKIQTLVVQEGGYRTQTLGENAGNFFEGLWSGFVG</sequence>
<comment type="cofactor">
    <cofactor evidence="1">
        <name>Zn(2+)</name>
        <dbReference type="ChEBI" id="CHEBI:29105"/>
    </cofactor>
</comment>
<dbReference type="EMBL" id="CP000153">
    <property type="protein sequence ID" value="ABB45087.1"/>
    <property type="molecule type" value="Genomic_DNA"/>
</dbReference>
<dbReference type="GO" id="GO:0004407">
    <property type="term" value="F:histone deacetylase activity"/>
    <property type="evidence" value="ECO:0007669"/>
    <property type="project" value="TreeGrafter"/>
</dbReference>
<dbReference type="Gene3D" id="3.40.800.20">
    <property type="entry name" value="Histone deacetylase domain"/>
    <property type="match status" value="1"/>
</dbReference>
<dbReference type="CDD" id="cd10001">
    <property type="entry name" value="HDAC_classII_APAH"/>
    <property type="match status" value="1"/>
</dbReference>
<dbReference type="GO" id="GO:0046872">
    <property type="term" value="F:metal ion binding"/>
    <property type="evidence" value="ECO:0007669"/>
    <property type="project" value="UniProtKB-KW"/>
</dbReference>
<dbReference type="eggNOG" id="COG0123">
    <property type="taxonomic scope" value="Bacteria"/>
</dbReference>
<dbReference type="RefSeq" id="WP_011373427.1">
    <property type="nucleotide sequence ID" value="NC_007575.1"/>
</dbReference>
<dbReference type="SUPFAM" id="SSF55729">
    <property type="entry name" value="Acyl-CoA N-acyltransferases (Nat)"/>
    <property type="match status" value="1"/>
</dbReference>
<dbReference type="OrthoDB" id="9808367at2"/>
<reference evidence="7 8" key="1">
    <citation type="journal article" date="2008" name="Appl. Environ. Microbiol.">
        <title>Genome of the epsilonproteobacterial chemolithoautotroph Sulfurimonas denitrificans.</title>
        <authorList>
            <person name="Sievert S.M."/>
            <person name="Scott K.M."/>
            <person name="Klotz M.G."/>
            <person name="Chain P.S.G."/>
            <person name="Hauser L.J."/>
            <person name="Hemp J."/>
            <person name="Huegler M."/>
            <person name="Land M."/>
            <person name="Lapidus A."/>
            <person name="Larimer F.W."/>
            <person name="Lucas S."/>
            <person name="Malfatti S.A."/>
            <person name="Meyer F."/>
            <person name="Paulsen I.T."/>
            <person name="Ren Q."/>
            <person name="Simon J."/>
            <person name="Bailey K."/>
            <person name="Diaz E."/>
            <person name="Fitzpatrick K.A."/>
            <person name="Glover B."/>
            <person name="Gwatney N."/>
            <person name="Korajkic A."/>
            <person name="Long A."/>
            <person name="Mobberley J.M."/>
            <person name="Pantry S.N."/>
            <person name="Pazder G."/>
            <person name="Peterson S."/>
            <person name="Quintanilla J.D."/>
            <person name="Sprinkle R."/>
            <person name="Stephens J."/>
            <person name="Thomas P."/>
            <person name="Vaughn R."/>
            <person name="Weber M.J."/>
            <person name="Wooten L.L."/>
        </authorList>
    </citation>
    <scope>NUCLEOTIDE SEQUENCE [LARGE SCALE GENOMIC DNA]</scope>
    <source>
        <strain evidence="8">ATCC 33889 / DSM 1251</strain>
    </source>
</reference>
<dbReference type="GO" id="GO:0040029">
    <property type="term" value="P:epigenetic regulation of gene expression"/>
    <property type="evidence" value="ECO:0007669"/>
    <property type="project" value="TreeGrafter"/>
</dbReference>
<comment type="similarity">
    <text evidence="2">Belongs to the histone deacetylase family.</text>
</comment>
<dbReference type="GO" id="GO:0016747">
    <property type="term" value="F:acyltransferase activity, transferring groups other than amino-acyl groups"/>
    <property type="evidence" value="ECO:0007669"/>
    <property type="project" value="InterPro"/>
</dbReference>
<dbReference type="InterPro" id="IPR023696">
    <property type="entry name" value="Ureohydrolase_dom_sf"/>
</dbReference>
<dbReference type="InterPro" id="IPR016181">
    <property type="entry name" value="Acyl_CoA_acyltransferase"/>
</dbReference>
<dbReference type="Proteomes" id="UP000002714">
    <property type="component" value="Chromosome"/>
</dbReference>
<dbReference type="Gene3D" id="3.40.630.30">
    <property type="match status" value="1"/>
</dbReference>
<dbReference type="CDD" id="cd04301">
    <property type="entry name" value="NAT_SF"/>
    <property type="match status" value="1"/>
</dbReference>
<dbReference type="STRING" id="326298.Suden_1813"/>
<dbReference type="HOGENOM" id="CLU_021571_0_0_7"/>
<keyword evidence="8" id="KW-1185">Reference proteome</keyword>
<evidence type="ECO:0000313" key="8">
    <source>
        <dbReference type="Proteomes" id="UP000002714"/>
    </source>
</evidence>
<dbReference type="PANTHER" id="PTHR10625:SF17">
    <property type="entry name" value="HISTONE DEACETYLASE 8"/>
    <property type="match status" value="1"/>
</dbReference>
<evidence type="ECO:0000256" key="2">
    <source>
        <dbReference type="ARBA" id="ARBA00005947"/>
    </source>
</evidence>
<evidence type="ECO:0000259" key="6">
    <source>
        <dbReference type="PROSITE" id="PS51186"/>
    </source>
</evidence>
<dbReference type="PRINTS" id="PR01270">
    <property type="entry name" value="HDASUPER"/>
</dbReference>